<organism evidence="2 3">
    <name type="scientific">Rhipicephalus microplus</name>
    <name type="common">Cattle tick</name>
    <name type="synonym">Boophilus microplus</name>
    <dbReference type="NCBI Taxonomy" id="6941"/>
    <lineage>
        <taxon>Eukaryota</taxon>
        <taxon>Metazoa</taxon>
        <taxon>Ecdysozoa</taxon>
        <taxon>Arthropoda</taxon>
        <taxon>Chelicerata</taxon>
        <taxon>Arachnida</taxon>
        <taxon>Acari</taxon>
        <taxon>Parasitiformes</taxon>
        <taxon>Ixodida</taxon>
        <taxon>Ixodoidea</taxon>
        <taxon>Ixodidae</taxon>
        <taxon>Rhipicephalinae</taxon>
        <taxon>Rhipicephalus</taxon>
        <taxon>Boophilus</taxon>
    </lineage>
</organism>
<dbReference type="InterPro" id="IPR013098">
    <property type="entry name" value="Ig_I-set"/>
</dbReference>
<evidence type="ECO:0000313" key="2">
    <source>
        <dbReference type="EMBL" id="KAH8018753.1"/>
    </source>
</evidence>
<dbReference type="PROSITE" id="PS50835">
    <property type="entry name" value="IG_LIKE"/>
    <property type="match status" value="1"/>
</dbReference>
<proteinExistence type="predicted"/>
<sequence length="72" mass="7874">MSRVLQARRGAEVTIQCHVTGDEPISISWGRDGSPLAPFQITNTRFRKLSIQTTRIPLESSTCKTDDAAADA</sequence>
<feature type="domain" description="Ig-like" evidence="1">
    <location>
        <begin position="1"/>
        <end position="72"/>
    </location>
</feature>
<name>A0A9J6D9X4_RHIMP</name>
<comment type="caution">
    <text evidence="2">The sequence shown here is derived from an EMBL/GenBank/DDBJ whole genome shotgun (WGS) entry which is preliminary data.</text>
</comment>
<reference evidence="2" key="2">
    <citation type="submission" date="2021-09" db="EMBL/GenBank/DDBJ databases">
        <authorList>
            <person name="Jia N."/>
            <person name="Wang J."/>
            <person name="Shi W."/>
            <person name="Du L."/>
            <person name="Sun Y."/>
            <person name="Zhan W."/>
            <person name="Jiang J."/>
            <person name="Wang Q."/>
            <person name="Zhang B."/>
            <person name="Ji P."/>
            <person name="Sakyi L.B."/>
            <person name="Cui X."/>
            <person name="Yuan T."/>
            <person name="Jiang B."/>
            <person name="Yang W."/>
            <person name="Lam T.T.-Y."/>
            <person name="Chang Q."/>
            <person name="Ding S."/>
            <person name="Wang X."/>
            <person name="Zhu J."/>
            <person name="Ruan X."/>
            <person name="Zhao L."/>
            <person name="Wei J."/>
            <person name="Que T."/>
            <person name="Du C."/>
            <person name="Cheng J."/>
            <person name="Dai P."/>
            <person name="Han X."/>
            <person name="Huang E."/>
            <person name="Gao Y."/>
            <person name="Liu J."/>
            <person name="Shao H."/>
            <person name="Ye R."/>
            <person name="Li L."/>
            <person name="Wei W."/>
            <person name="Wang X."/>
            <person name="Wang C."/>
            <person name="Huo Q."/>
            <person name="Li W."/>
            <person name="Guo W."/>
            <person name="Chen H."/>
            <person name="Chen S."/>
            <person name="Zhou L."/>
            <person name="Zhou L."/>
            <person name="Ni X."/>
            <person name="Tian J."/>
            <person name="Zhou Y."/>
            <person name="Sheng Y."/>
            <person name="Liu T."/>
            <person name="Pan Y."/>
            <person name="Xia L."/>
            <person name="Li J."/>
            <person name="Zhao F."/>
            <person name="Cao W."/>
        </authorList>
    </citation>
    <scope>NUCLEOTIDE SEQUENCE</scope>
    <source>
        <strain evidence="2">Rmic-2018</strain>
        <tissue evidence="2">Larvae</tissue>
    </source>
</reference>
<accession>A0A9J6D9X4</accession>
<dbReference type="InterPro" id="IPR013783">
    <property type="entry name" value="Ig-like_fold"/>
</dbReference>
<evidence type="ECO:0000313" key="3">
    <source>
        <dbReference type="Proteomes" id="UP000821866"/>
    </source>
</evidence>
<dbReference type="SUPFAM" id="SSF48726">
    <property type="entry name" value="Immunoglobulin"/>
    <property type="match status" value="1"/>
</dbReference>
<dbReference type="InterPro" id="IPR007110">
    <property type="entry name" value="Ig-like_dom"/>
</dbReference>
<reference evidence="2" key="1">
    <citation type="journal article" date="2020" name="Cell">
        <title>Large-Scale Comparative Analyses of Tick Genomes Elucidate Their Genetic Diversity and Vector Capacities.</title>
        <authorList>
            <consortium name="Tick Genome and Microbiome Consortium (TIGMIC)"/>
            <person name="Jia N."/>
            <person name="Wang J."/>
            <person name="Shi W."/>
            <person name="Du L."/>
            <person name="Sun Y."/>
            <person name="Zhan W."/>
            <person name="Jiang J.F."/>
            <person name="Wang Q."/>
            <person name="Zhang B."/>
            <person name="Ji P."/>
            <person name="Bell-Sakyi L."/>
            <person name="Cui X.M."/>
            <person name="Yuan T.T."/>
            <person name="Jiang B.G."/>
            <person name="Yang W.F."/>
            <person name="Lam T.T."/>
            <person name="Chang Q.C."/>
            <person name="Ding S.J."/>
            <person name="Wang X.J."/>
            <person name="Zhu J.G."/>
            <person name="Ruan X.D."/>
            <person name="Zhao L."/>
            <person name="Wei J.T."/>
            <person name="Ye R.Z."/>
            <person name="Que T.C."/>
            <person name="Du C.H."/>
            <person name="Zhou Y.H."/>
            <person name="Cheng J.X."/>
            <person name="Dai P.F."/>
            <person name="Guo W.B."/>
            <person name="Han X.H."/>
            <person name="Huang E.J."/>
            <person name="Li L.F."/>
            <person name="Wei W."/>
            <person name="Gao Y.C."/>
            <person name="Liu J.Z."/>
            <person name="Shao H.Z."/>
            <person name="Wang X."/>
            <person name="Wang C.C."/>
            <person name="Yang T.C."/>
            <person name="Huo Q.B."/>
            <person name="Li W."/>
            <person name="Chen H.Y."/>
            <person name="Chen S.E."/>
            <person name="Zhou L.G."/>
            <person name="Ni X.B."/>
            <person name="Tian J.H."/>
            <person name="Sheng Y."/>
            <person name="Liu T."/>
            <person name="Pan Y.S."/>
            <person name="Xia L.Y."/>
            <person name="Li J."/>
            <person name="Zhao F."/>
            <person name="Cao W.C."/>
        </authorList>
    </citation>
    <scope>NUCLEOTIDE SEQUENCE</scope>
    <source>
        <strain evidence="2">Rmic-2018</strain>
    </source>
</reference>
<protein>
    <recommendedName>
        <fullName evidence="1">Ig-like domain-containing protein</fullName>
    </recommendedName>
</protein>
<dbReference type="Gene3D" id="2.60.40.10">
    <property type="entry name" value="Immunoglobulins"/>
    <property type="match status" value="1"/>
</dbReference>
<dbReference type="Proteomes" id="UP000821866">
    <property type="component" value="Chromosome 8"/>
</dbReference>
<dbReference type="CDD" id="cd00096">
    <property type="entry name" value="Ig"/>
    <property type="match status" value="1"/>
</dbReference>
<keyword evidence="3" id="KW-1185">Reference proteome</keyword>
<dbReference type="Pfam" id="PF07679">
    <property type="entry name" value="I-set"/>
    <property type="match status" value="1"/>
</dbReference>
<gene>
    <name evidence="2" type="ORF">HPB51_011504</name>
</gene>
<dbReference type="EMBL" id="JABSTU010000010">
    <property type="protein sequence ID" value="KAH8018753.1"/>
    <property type="molecule type" value="Genomic_DNA"/>
</dbReference>
<evidence type="ECO:0000259" key="1">
    <source>
        <dbReference type="PROSITE" id="PS50835"/>
    </source>
</evidence>
<dbReference type="AlphaFoldDB" id="A0A9J6D9X4"/>
<dbReference type="InterPro" id="IPR036179">
    <property type="entry name" value="Ig-like_dom_sf"/>
</dbReference>